<dbReference type="Gene3D" id="1.20.1640.10">
    <property type="entry name" value="Multidrug efflux transporter AcrB transmembrane domain"/>
    <property type="match status" value="2"/>
</dbReference>
<feature type="transmembrane region" description="Helical" evidence="6">
    <location>
        <begin position="389"/>
        <end position="407"/>
    </location>
</feature>
<comment type="caution">
    <text evidence="8">The sequence shown here is derived from an EMBL/GenBank/DDBJ whole genome shotgun (WGS) entry which is preliminary data.</text>
</comment>
<name>A0A5C6UWU1_9FLAO</name>
<comment type="subcellular location">
    <subcellularLocation>
        <location evidence="1">Cell membrane</location>
        <topology evidence="1">Multi-pass membrane protein</topology>
    </subcellularLocation>
</comment>
<protein>
    <submittedName>
        <fullName evidence="8">MMPL family transporter</fullName>
    </submittedName>
</protein>
<dbReference type="EMBL" id="VORB01000008">
    <property type="protein sequence ID" value="TXC77134.1"/>
    <property type="molecule type" value="Genomic_DNA"/>
</dbReference>
<dbReference type="InterPro" id="IPR000731">
    <property type="entry name" value="SSD"/>
</dbReference>
<dbReference type="Proteomes" id="UP000321168">
    <property type="component" value="Unassembled WGS sequence"/>
</dbReference>
<dbReference type="InterPro" id="IPR050545">
    <property type="entry name" value="Mycobact_MmpL"/>
</dbReference>
<sequence>MDKWFTPKNARKVLFAAGFLVLLAAFTLRNLNLDYDFERFFPQNDPALDFYLEYREKFGTDNDFLLIAAKPKSGDILNEDFISAVAAVEKDLNALTKVSSTLSPFSLKIPVRSALGAKNKSVIPSNPELNRYEIFSDPLLDRKLISEDRQSISILVQHQPYLSKVKSDSLLSEITSILDHNIPNQYRMAGKIYGQNYYIKTMGKELAFFASTSFLLLGIFLFISFRSVWGVWLPMLIVVITVLTDLALITLFGYSISVLSTILPTILFVVGISDVVHLTEKYLQELRSGKTKIKAIISAYKEIGLATLLTSVTTCIGFLTLLTSSIGPIANFGWFAALGVMLAFVFAFSVFPAFLILLPKPKKLLEKANGNQFWDKILIRGFTFSLRNIPILFLLFTGIVAASLYGISRLEINNYLLEDLAESDPHRQDFVFFEEQFGGVRPFELAGNFDTSMHSFTNYDSYVAMERMINYLEESYGVNNVLSPLNAIYLAHRAYMGGNKTYYSLPDSSTFERIKPLLKRGLNNPKISQLLDRQTGEFRISGNVVDLGGAIFREKNKELNAYIDRLSKETGMQFQQTGMPMLIDKNNESLSKDMLLGLLIAFAAVGLLMGLLYRSPKMVLIALIPNIIPLILIGGLMYLFGIDLKLSTAIIFTIAFGIAVDDTIHFLAKFRIELGKNKPLIIALKNTYLGAGKAIVITSLILFSGFITLVFSSFASTFYLGLLVSITLFLAVITDLLLLPGLLYLGYCKKKMQTN</sequence>
<evidence type="ECO:0000256" key="5">
    <source>
        <dbReference type="ARBA" id="ARBA00023136"/>
    </source>
</evidence>
<feature type="transmembrane region" description="Helical" evidence="6">
    <location>
        <begin position="262"/>
        <end position="283"/>
    </location>
</feature>
<evidence type="ECO:0000256" key="3">
    <source>
        <dbReference type="ARBA" id="ARBA00022692"/>
    </source>
</evidence>
<keyword evidence="3 6" id="KW-0812">Transmembrane</keyword>
<evidence type="ECO:0000256" key="1">
    <source>
        <dbReference type="ARBA" id="ARBA00004651"/>
    </source>
</evidence>
<keyword evidence="9" id="KW-1185">Reference proteome</keyword>
<evidence type="ECO:0000259" key="7">
    <source>
        <dbReference type="PROSITE" id="PS50156"/>
    </source>
</evidence>
<dbReference type="GO" id="GO:0005886">
    <property type="term" value="C:plasma membrane"/>
    <property type="evidence" value="ECO:0007669"/>
    <property type="project" value="UniProtKB-SubCell"/>
</dbReference>
<feature type="transmembrane region" description="Helical" evidence="6">
    <location>
        <begin position="332"/>
        <end position="358"/>
    </location>
</feature>
<dbReference type="PROSITE" id="PS50156">
    <property type="entry name" value="SSD"/>
    <property type="match status" value="1"/>
</dbReference>
<evidence type="ECO:0000256" key="6">
    <source>
        <dbReference type="SAM" id="Phobius"/>
    </source>
</evidence>
<feature type="transmembrane region" description="Helical" evidence="6">
    <location>
        <begin position="646"/>
        <end position="668"/>
    </location>
</feature>
<feature type="transmembrane region" description="Helical" evidence="6">
    <location>
        <begin position="303"/>
        <end position="326"/>
    </location>
</feature>
<organism evidence="8 9">
    <name type="scientific">Luteibaculum oceani</name>
    <dbReference type="NCBI Taxonomy" id="1294296"/>
    <lineage>
        <taxon>Bacteria</taxon>
        <taxon>Pseudomonadati</taxon>
        <taxon>Bacteroidota</taxon>
        <taxon>Flavobacteriia</taxon>
        <taxon>Flavobacteriales</taxon>
        <taxon>Luteibaculaceae</taxon>
        <taxon>Luteibaculum</taxon>
    </lineage>
</organism>
<dbReference type="PANTHER" id="PTHR33406:SF12">
    <property type="entry name" value="BLR2997 PROTEIN"/>
    <property type="match status" value="1"/>
</dbReference>
<feature type="transmembrane region" description="Helical" evidence="6">
    <location>
        <begin position="594"/>
        <end position="613"/>
    </location>
</feature>
<feature type="transmembrane region" description="Helical" evidence="6">
    <location>
        <begin position="206"/>
        <end position="225"/>
    </location>
</feature>
<feature type="transmembrane region" description="Helical" evidence="6">
    <location>
        <begin position="620"/>
        <end position="640"/>
    </location>
</feature>
<dbReference type="AlphaFoldDB" id="A0A5C6UWU1"/>
<dbReference type="RefSeq" id="WP_147015022.1">
    <property type="nucleotide sequence ID" value="NZ_VORB01000008.1"/>
</dbReference>
<feature type="transmembrane region" description="Helical" evidence="6">
    <location>
        <begin position="232"/>
        <end position="256"/>
    </location>
</feature>
<feature type="transmembrane region" description="Helical" evidence="6">
    <location>
        <begin position="718"/>
        <end position="745"/>
    </location>
</feature>
<feature type="transmembrane region" description="Helical" evidence="6">
    <location>
        <begin position="688"/>
        <end position="712"/>
    </location>
</feature>
<dbReference type="Pfam" id="PF03176">
    <property type="entry name" value="MMPL"/>
    <property type="match status" value="2"/>
</dbReference>
<dbReference type="PANTHER" id="PTHR33406">
    <property type="entry name" value="MEMBRANE PROTEIN MJ1562-RELATED"/>
    <property type="match status" value="1"/>
</dbReference>
<dbReference type="InterPro" id="IPR004869">
    <property type="entry name" value="MMPL_dom"/>
</dbReference>
<reference evidence="8 9" key="1">
    <citation type="submission" date="2019-08" db="EMBL/GenBank/DDBJ databases">
        <title>Genome of Luteibaculum oceani JCM 18817.</title>
        <authorList>
            <person name="Bowman J.P."/>
        </authorList>
    </citation>
    <scope>NUCLEOTIDE SEQUENCE [LARGE SCALE GENOMIC DNA]</scope>
    <source>
        <strain evidence="8 9">JCM 18817</strain>
    </source>
</reference>
<keyword evidence="2" id="KW-1003">Cell membrane</keyword>
<evidence type="ECO:0000256" key="2">
    <source>
        <dbReference type="ARBA" id="ARBA00022475"/>
    </source>
</evidence>
<evidence type="ECO:0000256" key="4">
    <source>
        <dbReference type="ARBA" id="ARBA00022989"/>
    </source>
</evidence>
<feature type="domain" description="SSD" evidence="7">
    <location>
        <begin position="235"/>
        <end position="357"/>
    </location>
</feature>
<dbReference type="OrthoDB" id="9805018at2"/>
<proteinExistence type="predicted"/>
<evidence type="ECO:0000313" key="9">
    <source>
        <dbReference type="Proteomes" id="UP000321168"/>
    </source>
</evidence>
<dbReference type="SUPFAM" id="SSF82866">
    <property type="entry name" value="Multidrug efflux transporter AcrB transmembrane domain"/>
    <property type="match status" value="2"/>
</dbReference>
<keyword evidence="4 6" id="KW-1133">Transmembrane helix</keyword>
<accession>A0A5C6UWU1</accession>
<gene>
    <name evidence="8" type="ORF">FRX97_09735</name>
</gene>
<evidence type="ECO:0000313" key="8">
    <source>
        <dbReference type="EMBL" id="TXC77134.1"/>
    </source>
</evidence>
<keyword evidence="5 6" id="KW-0472">Membrane</keyword>